<reference evidence="1" key="1">
    <citation type="submission" date="2015-10" db="EMBL/GenBank/DDBJ databases">
        <authorList>
            <person name="Gilbert D.G."/>
        </authorList>
    </citation>
    <scope>NUCLEOTIDE SEQUENCE</scope>
</reference>
<dbReference type="AlphaFoldDB" id="A0A160TYB9"/>
<dbReference type="SUPFAM" id="SSF54909">
    <property type="entry name" value="Dimeric alpha+beta barrel"/>
    <property type="match status" value="1"/>
</dbReference>
<organism evidence="1">
    <name type="scientific">hydrothermal vent metagenome</name>
    <dbReference type="NCBI Taxonomy" id="652676"/>
    <lineage>
        <taxon>unclassified sequences</taxon>
        <taxon>metagenomes</taxon>
        <taxon>ecological metagenomes</taxon>
    </lineage>
</organism>
<dbReference type="EMBL" id="CZRL01000106">
    <property type="protein sequence ID" value="CUS54849.1"/>
    <property type="molecule type" value="Genomic_DNA"/>
</dbReference>
<protein>
    <recommendedName>
        <fullName evidence="2">EthD domain-containing protein</fullName>
    </recommendedName>
</protein>
<evidence type="ECO:0008006" key="2">
    <source>
        <dbReference type="Google" id="ProtNLM"/>
    </source>
</evidence>
<dbReference type="Gene3D" id="3.30.70.100">
    <property type="match status" value="1"/>
</dbReference>
<name>A0A160TYB9_9ZZZZ</name>
<gene>
    <name evidence="1" type="ORF">MGWOODY_XGa1839</name>
</gene>
<accession>A0A160TYB9</accession>
<evidence type="ECO:0000313" key="1">
    <source>
        <dbReference type="EMBL" id="CUS54849.1"/>
    </source>
</evidence>
<proteinExistence type="predicted"/>
<sequence length="127" mass="15355">MYSIRATYIPREDMHFDRDYYIKHHIPLAQKQLAGHVRYLQMHAEFDMRVLMEEEDLRSPCVFVLYVETKEDVEAFREFRRGSEVVPLREDIEKYTNCVPEWTVAEVLSEKKTYTEQAREYARARES</sequence>
<dbReference type="InterPro" id="IPR011008">
    <property type="entry name" value="Dimeric_a/b-barrel"/>
</dbReference>